<dbReference type="AlphaFoldDB" id="A0AAD4C7N3"/>
<feature type="compositionally biased region" description="Pro residues" evidence="1">
    <location>
        <begin position="205"/>
        <end position="229"/>
    </location>
</feature>
<accession>A0AAD4C7N3</accession>
<feature type="region of interest" description="Disordered" evidence="1">
    <location>
        <begin position="200"/>
        <end position="402"/>
    </location>
</feature>
<feature type="compositionally biased region" description="Polar residues" evidence="1">
    <location>
        <begin position="304"/>
        <end position="314"/>
    </location>
</feature>
<keyword evidence="3" id="KW-1185">Reference proteome</keyword>
<name>A0AAD4C7N3_BOLED</name>
<comment type="caution">
    <text evidence="2">The sequence shown here is derived from an EMBL/GenBank/DDBJ whole genome shotgun (WGS) entry which is preliminary data.</text>
</comment>
<feature type="compositionally biased region" description="Basic residues" evidence="1">
    <location>
        <begin position="273"/>
        <end position="283"/>
    </location>
</feature>
<reference evidence="2" key="1">
    <citation type="submission" date="2019-10" db="EMBL/GenBank/DDBJ databases">
        <authorList>
            <consortium name="DOE Joint Genome Institute"/>
            <person name="Kuo A."/>
            <person name="Miyauchi S."/>
            <person name="Kiss E."/>
            <person name="Drula E."/>
            <person name="Kohler A."/>
            <person name="Sanchez-Garcia M."/>
            <person name="Andreopoulos B."/>
            <person name="Barry K.W."/>
            <person name="Bonito G."/>
            <person name="Buee M."/>
            <person name="Carver A."/>
            <person name="Chen C."/>
            <person name="Cichocki N."/>
            <person name="Clum A."/>
            <person name="Culley D."/>
            <person name="Crous P.W."/>
            <person name="Fauchery L."/>
            <person name="Girlanda M."/>
            <person name="Hayes R."/>
            <person name="Keri Z."/>
            <person name="LaButti K."/>
            <person name="Lipzen A."/>
            <person name="Lombard V."/>
            <person name="Magnuson J."/>
            <person name="Maillard F."/>
            <person name="Morin E."/>
            <person name="Murat C."/>
            <person name="Nolan M."/>
            <person name="Ohm R."/>
            <person name="Pangilinan J."/>
            <person name="Pereira M."/>
            <person name="Perotto S."/>
            <person name="Peter M."/>
            <person name="Riley R."/>
            <person name="Sitrit Y."/>
            <person name="Stielow B."/>
            <person name="Szollosi G."/>
            <person name="Zifcakova L."/>
            <person name="Stursova M."/>
            <person name="Spatafora J.W."/>
            <person name="Tedersoo L."/>
            <person name="Vaario L.-M."/>
            <person name="Yamada A."/>
            <person name="Yan M."/>
            <person name="Wang P."/>
            <person name="Xu J."/>
            <person name="Bruns T."/>
            <person name="Baldrian P."/>
            <person name="Vilgalys R."/>
            <person name="Henrissat B."/>
            <person name="Grigoriev I.V."/>
            <person name="Hibbett D."/>
            <person name="Nagy L.G."/>
            <person name="Martin F.M."/>
        </authorList>
    </citation>
    <scope>NUCLEOTIDE SEQUENCE</scope>
    <source>
        <strain evidence="2">BED1</strain>
    </source>
</reference>
<feature type="compositionally biased region" description="Polar residues" evidence="1">
    <location>
        <begin position="237"/>
        <end position="248"/>
    </location>
</feature>
<sequence>MENPKTEEDGGPESENQCGAGDEGVDDAEGEEIDEGGQEYAAAIVEGDQWQVTSDASQSFDLDASFGTWCSSGTARPSPDQSMIQFNASTQPQDLAAIGFQSHLSIDLGSQAAGDIPQLMTVQSIPTFAPGSGSGYASGDFSYDDPTNGISLSAVMREITADLSGDSNWDFSGIGLHSLGTPPLSDLRSTQFGDTDARSDAELLPLPPVPNNPSPVRPRLPAVPPPSSPGPDERATATPSQQKTTKSCPQPRPKDGPSLLGCVGTSSLEKLTAKSRRKPRVKHNAAVLSEHQPAGGTTCDASAMASSVQPQPQNYPHPASSTNTTTSQRTAPTTSAVPVTEQPHVSAPSETRTSKRVPVQSKQNAIADAIGTNQPAFIGTSPKKGKRSGECTEGAKKRKKAN</sequence>
<feature type="compositionally biased region" description="Acidic residues" evidence="1">
    <location>
        <begin position="23"/>
        <end position="37"/>
    </location>
</feature>
<evidence type="ECO:0000313" key="3">
    <source>
        <dbReference type="Proteomes" id="UP001194468"/>
    </source>
</evidence>
<proteinExistence type="predicted"/>
<evidence type="ECO:0000256" key="1">
    <source>
        <dbReference type="SAM" id="MobiDB-lite"/>
    </source>
</evidence>
<protein>
    <submittedName>
        <fullName evidence="2">Uncharacterized protein</fullName>
    </submittedName>
</protein>
<reference evidence="2" key="2">
    <citation type="journal article" date="2020" name="Nat. Commun.">
        <title>Large-scale genome sequencing of mycorrhizal fungi provides insights into the early evolution of symbiotic traits.</title>
        <authorList>
            <person name="Miyauchi S."/>
            <person name="Kiss E."/>
            <person name="Kuo A."/>
            <person name="Drula E."/>
            <person name="Kohler A."/>
            <person name="Sanchez-Garcia M."/>
            <person name="Morin E."/>
            <person name="Andreopoulos B."/>
            <person name="Barry K.W."/>
            <person name="Bonito G."/>
            <person name="Buee M."/>
            <person name="Carver A."/>
            <person name="Chen C."/>
            <person name="Cichocki N."/>
            <person name="Clum A."/>
            <person name="Culley D."/>
            <person name="Crous P.W."/>
            <person name="Fauchery L."/>
            <person name="Girlanda M."/>
            <person name="Hayes R.D."/>
            <person name="Keri Z."/>
            <person name="LaButti K."/>
            <person name="Lipzen A."/>
            <person name="Lombard V."/>
            <person name="Magnuson J."/>
            <person name="Maillard F."/>
            <person name="Murat C."/>
            <person name="Nolan M."/>
            <person name="Ohm R.A."/>
            <person name="Pangilinan J."/>
            <person name="Pereira M.F."/>
            <person name="Perotto S."/>
            <person name="Peter M."/>
            <person name="Pfister S."/>
            <person name="Riley R."/>
            <person name="Sitrit Y."/>
            <person name="Stielow J.B."/>
            <person name="Szollosi G."/>
            <person name="Zifcakova L."/>
            <person name="Stursova M."/>
            <person name="Spatafora J.W."/>
            <person name="Tedersoo L."/>
            <person name="Vaario L.M."/>
            <person name="Yamada A."/>
            <person name="Yan M."/>
            <person name="Wang P."/>
            <person name="Xu J."/>
            <person name="Bruns T."/>
            <person name="Baldrian P."/>
            <person name="Vilgalys R."/>
            <person name="Dunand C."/>
            <person name="Henrissat B."/>
            <person name="Grigoriev I.V."/>
            <person name="Hibbett D."/>
            <person name="Nagy L.G."/>
            <person name="Martin F.M."/>
        </authorList>
    </citation>
    <scope>NUCLEOTIDE SEQUENCE</scope>
    <source>
        <strain evidence="2">BED1</strain>
    </source>
</reference>
<feature type="compositionally biased region" description="Low complexity" evidence="1">
    <location>
        <begin position="319"/>
        <end position="336"/>
    </location>
</feature>
<gene>
    <name evidence="2" type="ORF">L210DRAFT_3500321</name>
</gene>
<evidence type="ECO:0000313" key="2">
    <source>
        <dbReference type="EMBL" id="KAF8451150.1"/>
    </source>
</evidence>
<dbReference type="EMBL" id="WHUW01000002">
    <property type="protein sequence ID" value="KAF8451150.1"/>
    <property type="molecule type" value="Genomic_DNA"/>
</dbReference>
<dbReference type="Proteomes" id="UP001194468">
    <property type="component" value="Unassembled WGS sequence"/>
</dbReference>
<feature type="region of interest" description="Disordered" evidence="1">
    <location>
        <begin position="1"/>
        <end position="38"/>
    </location>
</feature>
<organism evidence="2 3">
    <name type="scientific">Boletus edulis BED1</name>
    <dbReference type="NCBI Taxonomy" id="1328754"/>
    <lineage>
        <taxon>Eukaryota</taxon>
        <taxon>Fungi</taxon>
        <taxon>Dikarya</taxon>
        <taxon>Basidiomycota</taxon>
        <taxon>Agaricomycotina</taxon>
        <taxon>Agaricomycetes</taxon>
        <taxon>Agaricomycetidae</taxon>
        <taxon>Boletales</taxon>
        <taxon>Boletineae</taxon>
        <taxon>Boletaceae</taxon>
        <taxon>Boletoideae</taxon>
        <taxon>Boletus</taxon>
    </lineage>
</organism>